<dbReference type="PANTHER" id="PTHR45640">
    <property type="entry name" value="HEAT SHOCK PROTEIN HSP-12.2-RELATED"/>
    <property type="match status" value="1"/>
</dbReference>
<evidence type="ECO:0000256" key="2">
    <source>
        <dbReference type="RuleBase" id="RU003616"/>
    </source>
</evidence>
<protein>
    <recommendedName>
        <fullName evidence="3">SHSP domain-containing protein</fullName>
    </recommendedName>
</protein>
<dbReference type="GO" id="GO:0042026">
    <property type="term" value="P:protein refolding"/>
    <property type="evidence" value="ECO:0007669"/>
    <property type="project" value="TreeGrafter"/>
</dbReference>
<keyword evidence="5" id="KW-1185">Reference proteome</keyword>
<gene>
    <name evidence="4" type="ORF">AFUS01_LOCUS9576</name>
</gene>
<name>A0A8J2JMN9_9HEXA</name>
<accession>A0A8J2JMN9</accession>
<dbReference type="PROSITE" id="PS01031">
    <property type="entry name" value="SHSP"/>
    <property type="match status" value="1"/>
</dbReference>
<dbReference type="CDD" id="cd06526">
    <property type="entry name" value="metazoan_ACD"/>
    <property type="match status" value="1"/>
</dbReference>
<dbReference type="EMBL" id="CAJVCH010069232">
    <property type="protein sequence ID" value="CAG7720290.1"/>
    <property type="molecule type" value="Genomic_DNA"/>
</dbReference>
<dbReference type="PANTHER" id="PTHR45640:SF26">
    <property type="entry name" value="RE23625P"/>
    <property type="match status" value="1"/>
</dbReference>
<dbReference type="GO" id="GO:0051082">
    <property type="term" value="F:unfolded protein binding"/>
    <property type="evidence" value="ECO:0007669"/>
    <property type="project" value="TreeGrafter"/>
</dbReference>
<comment type="caution">
    <text evidence="4">The sequence shown here is derived from an EMBL/GenBank/DDBJ whole genome shotgun (WGS) entry which is preliminary data.</text>
</comment>
<dbReference type="AlphaFoldDB" id="A0A8J2JMN9"/>
<proteinExistence type="inferred from homology"/>
<evidence type="ECO:0000313" key="5">
    <source>
        <dbReference type="Proteomes" id="UP000708208"/>
    </source>
</evidence>
<organism evidence="4 5">
    <name type="scientific">Allacma fusca</name>
    <dbReference type="NCBI Taxonomy" id="39272"/>
    <lineage>
        <taxon>Eukaryota</taxon>
        <taxon>Metazoa</taxon>
        <taxon>Ecdysozoa</taxon>
        <taxon>Arthropoda</taxon>
        <taxon>Hexapoda</taxon>
        <taxon>Collembola</taxon>
        <taxon>Symphypleona</taxon>
        <taxon>Sminthuridae</taxon>
        <taxon>Allacma</taxon>
    </lineage>
</organism>
<sequence>MKIEKCYYNFANMSKEGAALSQGGSFDPTTFGLTCLAELLNRNRAGLNGETLFQQCGSLVSEGILEYVRQLSTGTQPIKPVESSPGTCLETFSNFTANIQITTKDGKFIVTIPLGADVKPEDLKVVIKDRDLMIDVKTEMKSEDGKTRLYQEFSKSISLPEEVKTDQLKTVLSPEGILKVEATLSNEKPQSVEIPVKRFKMDSN</sequence>
<dbReference type="GO" id="GO:0005634">
    <property type="term" value="C:nucleus"/>
    <property type="evidence" value="ECO:0007669"/>
    <property type="project" value="TreeGrafter"/>
</dbReference>
<dbReference type="GO" id="GO:0009408">
    <property type="term" value="P:response to heat"/>
    <property type="evidence" value="ECO:0007669"/>
    <property type="project" value="TreeGrafter"/>
</dbReference>
<reference evidence="4" key="1">
    <citation type="submission" date="2021-06" db="EMBL/GenBank/DDBJ databases">
        <authorList>
            <person name="Hodson N. C."/>
            <person name="Mongue J. A."/>
            <person name="Jaron S. K."/>
        </authorList>
    </citation>
    <scope>NUCLEOTIDE SEQUENCE</scope>
</reference>
<feature type="domain" description="SHSP" evidence="3">
    <location>
        <begin position="90"/>
        <end position="197"/>
    </location>
</feature>
<dbReference type="Proteomes" id="UP000708208">
    <property type="component" value="Unassembled WGS sequence"/>
</dbReference>
<comment type="similarity">
    <text evidence="1 2">Belongs to the small heat shock protein (HSP20) family.</text>
</comment>
<dbReference type="InterPro" id="IPR002068">
    <property type="entry name" value="A-crystallin/Hsp20_dom"/>
</dbReference>
<dbReference type="GO" id="GO:0005737">
    <property type="term" value="C:cytoplasm"/>
    <property type="evidence" value="ECO:0007669"/>
    <property type="project" value="TreeGrafter"/>
</dbReference>
<evidence type="ECO:0000259" key="3">
    <source>
        <dbReference type="PROSITE" id="PS01031"/>
    </source>
</evidence>
<dbReference type="OrthoDB" id="1431247at2759"/>
<dbReference type="InterPro" id="IPR001436">
    <property type="entry name" value="Alpha-crystallin/sHSP_animal"/>
</dbReference>
<dbReference type="Pfam" id="PF00011">
    <property type="entry name" value="HSP20"/>
    <property type="match status" value="1"/>
</dbReference>
<evidence type="ECO:0000256" key="1">
    <source>
        <dbReference type="PROSITE-ProRule" id="PRU00285"/>
    </source>
</evidence>
<evidence type="ECO:0000313" key="4">
    <source>
        <dbReference type="EMBL" id="CAG7720290.1"/>
    </source>
</evidence>